<proteinExistence type="predicted"/>
<sequence length="9" mass="1248">YIYIYIHTY</sequence>
<feature type="non-terminal residue" evidence="1">
    <location>
        <position position="9"/>
    </location>
</feature>
<dbReference type="Proteomes" id="UP000000311">
    <property type="component" value="Unassembled WGS sequence"/>
</dbReference>
<dbReference type="EMBL" id="GL437156">
    <property type="protein sequence ID" value="EFN70914.1"/>
    <property type="molecule type" value="Genomic_DNA"/>
</dbReference>
<reference evidence="1 2" key="1">
    <citation type="journal article" date="2010" name="Science">
        <title>Genomic comparison of the ants Camponotus floridanus and Harpegnathos saltator.</title>
        <authorList>
            <person name="Bonasio R."/>
            <person name="Zhang G."/>
            <person name="Ye C."/>
            <person name="Mutti N.S."/>
            <person name="Fang X."/>
            <person name="Qin N."/>
            <person name="Donahue G."/>
            <person name="Yang P."/>
            <person name="Li Q."/>
            <person name="Li C."/>
            <person name="Zhang P."/>
            <person name="Huang Z."/>
            <person name="Berger S.L."/>
            <person name="Reinberg D."/>
            <person name="Wang J."/>
            <person name="Liebig J."/>
        </authorList>
    </citation>
    <scope>NUCLEOTIDE SEQUENCE [LARGE SCALE GENOMIC DNA]</scope>
    <source>
        <strain evidence="2">C129</strain>
    </source>
</reference>
<evidence type="ECO:0000313" key="1">
    <source>
        <dbReference type="EMBL" id="EFN70914.1"/>
    </source>
</evidence>
<feature type="non-terminal residue" evidence="1">
    <location>
        <position position="1"/>
    </location>
</feature>
<organism evidence="2">
    <name type="scientific">Camponotus floridanus</name>
    <name type="common">Florida carpenter ant</name>
    <dbReference type="NCBI Taxonomy" id="104421"/>
    <lineage>
        <taxon>Eukaryota</taxon>
        <taxon>Metazoa</taxon>
        <taxon>Ecdysozoa</taxon>
        <taxon>Arthropoda</taxon>
        <taxon>Hexapoda</taxon>
        <taxon>Insecta</taxon>
        <taxon>Pterygota</taxon>
        <taxon>Neoptera</taxon>
        <taxon>Endopterygota</taxon>
        <taxon>Hymenoptera</taxon>
        <taxon>Apocrita</taxon>
        <taxon>Aculeata</taxon>
        <taxon>Formicoidea</taxon>
        <taxon>Formicidae</taxon>
        <taxon>Formicinae</taxon>
        <taxon>Camponotus</taxon>
    </lineage>
</organism>
<accession>E2A6M6</accession>
<protein>
    <submittedName>
        <fullName evidence="1">Uncharacterized protein</fullName>
    </submittedName>
</protein>
<evidence type="ECO:0000313" key="2">
    <source>
        <dbReference type="Proteomes" id="UP000000311"/>
    </source>
</evidence>
<keyword evidence="2" id="KW-1185">Reference proteome</keyword>
<name>E2A6M6_CAMFO</name>
<gene>
    <name evidence="1" type="ORF">EAG_14385</name>
</gene>
<dbReference type="InParanoid" id="E2A6M6"/>